<reference evidence="3 4" key="1">
    <citation type="journal article" date="2017" name="Genome Biol. Evol.">
        <title>Phytophthora megakarya and P. palmivora, closely related causal agents of cacao black pod rot, underwent increases in genome sizes and gene numbers by different mechanisms.</title>
        <authorList>
            <person name="Ali S.S."/>
            <person name="Shao J."/>
            <person name="Lary D.J."/>
            <person name="Kronmiller B."/>
            <person name="Shen D."/>
            <person name="Strem M.D."/>
            <person name="Amoako-Attah I."/>
            <person name="Akrofi A.Y."/>
            <person name="Begoude B.A."/>
            <person name="Ten Hoopen G.M."/>
            <person name="Coulibaly K."/>
            <person name="Kebe B.I."/>
            <person name="Melnick R.L."/>
            <person name="Guiltinan M.J."/>
            <person name="Tyler B.M."/>
            <person name="Meinhardt L.W."/>
            <person name="Bailey B.A."/>
        </authorList>
    </citation>
    <scope>NUCLEOTIDE SEQUENCE [LARGE SCALE GENOMIC DNA]</scope>
    <source>
        <strain evidence="4">sbr112.9</strain>
    </source>
</reference>
<keyword evidence="4" id="KW-1185">Reference proteome</keyword>
<accession>A0A2P4YHA6</accession>
<evidence type="ECO:0000313" key="3">
    <source>
        <dbReference type="EMBL" id="POM77192.1"/>
    </source>
</evidence>
<dbReference type="OrthoDB" id="69374at2759"/>
<dbReference type="SUPFAM" id="SSF50729">
    <property type="entry name" value="PH domain-like"/>
    <property type="match status" value="1"/>
</dbReference>
<organism evidence="3 4">
    <name type="scientific">Phytophthora palmivora</name>
    <dbReference type="NCBI Taxonomy" id="4796"/>
    <lineage>
        <taxon>Eukaryota</taxon>
        <taxon>Sar</taxon>
        <taxon>Stramenopiles</taxon>
        <taxon>Oomycota</taxon>
        <taxon>Peronosporomycetes</taxon>
        <taxon>Peronosporales</taxon>
        <taxon>Peronosporaceae</taxon>
        <taxon>Phytophthora</taxon>
    </lineage>
</organism>
<keyword evidence="3" id="KW-0723">Serine/threonine-protein kinase</keyword>
<protein>
    <submittedName>
        <fullName evidence="3">Serine/threonine protein Kinase</fullName>
    </submittedName>
</protein>
<keyword evidence="3" id="KW-0808">Transferase</keyword>
<dbReference type="EMBL" id="NCKW01002853">
    <property type="protein sequence ID" value="POM77192.1"/>
    <property type="molecule type" value="Genomic_DNA"/>
</dbReference>
<feature type="compositionally biased region" description="Low complexity" evidence="1">
    <location>
        <begin position="163"/>
        <end position="175"/>
    </location>
</feature>
<dbReference type="AlphaFoldDB" id="A0A2P4YHA6"/>
<dbReference type="SMART" id="SM00233">
    <property type="entry name" value="PH"/>
    <property type="match status" value="1"/>
</dbReference>
<feature type="compositionally biased region" description="Low complexity" evidence="1">
    <location>
        <begin position="142"/>
        <end position="153"/>
    </location>
</feature>
<evidence type="ECO:0000313" key="4">
    <source>
        <dbReference type="Proteomes" id="UP000237271"/>
    </source>
</evidence>
<evidence type="ECO:0000259" key="2">
    <source>
        <dbReference type="PROSITE" id="PS50003"/>
    </source>
</evidence>
<proteinExistence type="predicted"/>
<name>A0A2P4YHA6_9STRA</name>
<keyword evidence="3" id="KW-0418">Kinase</keyword>
<feature type="non-terminal residue" evidence="3">
    <location>
        <position position="435"/>
    </location>
</feature>
<feature type="domain" description="PH" evidence="2">
    <location>
        <begin position="67"/>
        <end position="217"/>
    </location>
</feature>
<dbReference type="Proteomes" id="UP000237271">
    <property type="component" value="Unassembled WGS sequence"/>
</dbReference>
<comment type="caution">
    <text evidence="3">The sequence shown here is derived from an EMBL/GenBank/DDBJ whole genome shotgun (WGS) entry which is preliminary data.</text>
</comment>
<gene>
    <name evidence="3" type="ORF">PHPALM_5461</name>
</gene>
<feature type="region of interest" description="Disordered" evidence="1">
    <location>
        <begin position="261"/>
        <end position="287"/>
    </location>
</feature>
<dbReference type="InterPro" id="IPR001849">
    <property type="entry name" value="PH_domain"/>
</dbReference>
<dbReference type="GO" id="GO:0004674">
    <property type="term" value="F:protein serine/threonine kinase activity"/>
    <property type="evidence" value="ECO:0007669"/>
    <property type="project" value="UniProtKB-KW"/>
</dbReference>
<feature type="region of interest" description="Disordered" evidence="1">
    <location>
        <begin position="142"/>
        <end position="179"/>
    </location>
</feature>
<evidence type="ECO:0000256" key="1">
    <source>
        <dbReference type="SAM" id="MobiDB-lite"/>
    </source>
</evidence>
<sequence>MTQSPNSSVRSVAAGAGDDLRLSASYAIKSRASSASSVSISPASASHARSLATPSAPRSVPHDVPLRFHWEGYLQKRSDWLKHWETYYFVLRGRSLYCYLSEEDARRQNAKSKIKKGKFGFSDRVSLVKAWDVEEVLGAPVSGASGQSGSAASTPVAGAGPVSEAADTTSTSSTAPVDSESGFRFTLATQKGHQLHFRTNSEASKHTWLQFVANATVDYDLAGHMRPAVQRLRTNVADFYEGYEYFYAALCARATADEGGGRMDVPMSPSAGGPGTPGGPMEDTDRSSLTLTLPSGKKPTESFMTVTPDQPLAKTNVLPPMDHVMVRFFSLLKSDVILRSNYLPMVPFEGKYRGYGGILEYFSRLSQSVQVEQFIVESIQMEEDEEQHETPDFEPRHRRNRNRVVVISGRETMQVQHNQATGPLLTDWEKLLKPN</sequence>
<dbReference type="PROSITE" id="PS50003">
    <property type="entry name" value="PH_DOMAIN"/>
    <property type="match status" value="1"/>
</dbReference>
<dbReference type="Gene3D" id="2.30.29.30">
    <property type="entry name" value="Pleckstrin-homology domain (PH domain)/Phosphotyrosine-binding domain (PTB)"/>
    <property type="match status" value="1"/>
</dbReference>
<dbReference type="InterPro" id="IPR011993">
    <property type="entry name" value="PH-like_dom_sf"/>
</dbReference>